<keyword evidence="3" id="KW-1185">Reference proteome</keyword>
<feature type="region of interest" description="Disordered" evidence="1">
    <location>
        <begin position="47"/>
        <end position="85"/>
    </location>
</feature>
<comment type="caution">
    <text evidence="2">The sequence shown here is derived from an EMBL/GenBank/DDBJ whole genome shotgun (WGS) entry which is preliminary data.</text>
</comment>
<name>A0ABN1CEW5_SACER</name>
<protein>
    <submittedName>
        <fullName evidence="2">Uncharacterized protein</fullName>
    </submittedName>
</protein>
<proteinExistence type="predicted"/>
<evidence type="ECO:0000313" key="2">
    <source>
        <dbReference type="EMBL" id="GAA0517310.1"/>
    </source>
</evidence>
<gene>
    <name evidence="2" type="ORF">GCM10009533_15540</name>
</gene>
<organism evidence="2 3">
    <name type="scientific">Saccharopolyspora erythraea</name>
    <name type="common">Streptomyces erythraeus</name>
    <dbReference type="NCBI Taxonomy" id="1836"/>
    <lineage>
        <taxon>Bacteria</taxon>
        <taxon>Bacillati</taxon>
        <taxon>Actinomycetota</taxon>
        <taxon>Actinomycetes</taxon>
        <taxon>Pseudonocardiales</taxon>
        <taxon>Pseudonocardiaceae</taxon>
        <taxon>Saccharopolyspora</taxon>
    </lineage>
</organism>
<feature type="compositionally biased region" description="Basic residues" evidence="1">
    <location>
        <begin position="47"/>
        <end position="57"/>
    </location>
</feature>
<evidence type="ECO:0000313" key="3">
    <source>
        <dbReference type="Proteomes" id="UP001500729"/>
    </source>
</evidence>
<evidence type="ECO:0000256" key="1">
    <source>
        <dbReference type="SAM" id="MobiDB-lite"/>
    </source>
</evidence>
<accession>A0ABN1CEW5</accession>
<dbReference type="Proteomes" id="UP001500729">
    <property type="component" value="Unassembled WGS sequence"/>
</dbReference>
<sequence>MPGASRWRVTESSLANERIVSQLTVMVAVLPGGNVVAPILELHVSSKSRRRGRHRGLRRCDGDRSGPITLSENPCPFNQAGGDRV</sequence>
<dbReference type="EMBL" id="BAAAGS010000007">
    <property type="protein sequence ID" value="GAA0517310.1"/>
    <property type="molecule type" value="Genomic_DNA"/>
</dbReference>
<reference evidence="2 3" key="1">
    <citation type="journal article" date="2019" name="Int. J. Syst. Evol. Microbiol.">
        <title>The Global Catalogue of Microorganisms (GCM) 10K type strain sequencing project: providing services to taxonomists for standard genome sequencing and annotation.</title>
        <authorList>
            <consortium name="The Broad Institute Genomics Platform"/>
            <consortium name="The Broad Institute Genome Sequencing Center for Infectious Disease"/>
            <person name="Wu L."/>
            <person name="Ma J."/>
        </authorList>
    </citation>
    <scope>NUCLEOTIDE SEQUENCE [LARGE SCALE GENOMIC DNA]</scope>
    <source>
        <strain evidence="2 3">JCM 10303</strain>
    </source>
</reference>